<evidence type="ECO:0000313" key="8">
    <source>
        <dbReference type="EMBL" id="JAS99682.1"/>
    </source>
</evidence>
<feature type="transmembrane region" description="Helical" evidence="3">
    <location>
        <begin position="186"/>
        <end position="209"/>
    </location>
</feature>
<dbReference type="InterPro" id="IPR020846">
    <property type="entry name" value="MFS_dom"/>
</dbReference>
<feature type="transmembrane region" description="Helical" evidence="3">
    <location>
        <begin position="240"/>
        <end position="267"/>
    </location>
</feature>
<feature type="transmembrane region" description="Helical" evidence="3">
    <location>
        <begin position="745"/>
        <end position="765"/>
    </location>
</feature>
<feature type="region of interest" description="Disordered" evidence="2">
    <location>
        <begin position="483"/>
        <end position="503"/>
    </location>
</feature>
<feature type="transmembrane region" description="Helical" evidence="3">
    <location>
        <begin position="777"/>
        <end position="799"/>
    </location>
</feature>
<evidence type="ECO:0000313" key="7">
    <source>
        <dbReference type="EMBL" id="JAS91358.1"/>
    </source>
</evidence>
<reference evidence="8" key="1">
    <citation type="submission" date="2015-11" db="EMBL/GenBank/DDBJ databases">
        <title>De novo transcriptome assembly of four potential Pierce s Disease insect vectors from Arizona vineyards.</title>
        <authorList>
            <person name="Tassone E.E."/>
        </authorList>
    </citation>
    <scope>NUCLEOTIDE SEQUENCE</scope>
</reference>
<dbReference type="CDD" id="cd17352">
    <property type="entry name" value="MFS_MCT_SLC16"/>
    <property type="match status" value="1"/>
</dbReference>
<proteinExistence type="predicted"/>
<feature type="transmembrane region" description="Helical" evidence="3">
    <location>
        <begin position="305"/>
        <end position="324"/>
    </location>
</feature>
<gene>
    <name evidence="8" type="ORF">g.40525</name>
    <name evidence="5" type="ORF">g.40527</name>
    <name evidence="6" type="ORF">g.40530</name>
    <name evidence="7" type="ORF">g.40532</name>
</gene>
<dbReference type="Gene3D" id="1.20.1250.20">
    <property type="entry name" value="MFS general substrate transporter like domains"/>
    <property type="match status" value="2"/>
</dbReference>
<feature type="region of interest" description="Disordered" evidence="2">
    <location>
        <begin position="1"/>
        <end position="87"/>
    </location>
</feature>
<evidence type="ECO:0000256" key="1">
    <source>
        <dbReference type="ARBA" id="ARBA00004141"/>
    </source>
</evidence>
<feature type="compositionally biased region" description="Basic and acidic residues" evidence="2">
    <location>
        <begin position="485"/>
        <end position="500"/>
    </location>
</feature>
<keyword evidence="3" id="KW-1133">Transmembrane helix</keyword>
<feature type="transmembrane region" description="Helical" evidence="3">
    <location>
        <begin position="615"/>
        <end position="636"/>
    </location>
</feature>
<accession>A0A1B6JKQ8</accession>
<organism evidence="8">
    <name type="scientific">Homalodisca liturata</name>
    <dbReference type="NCBI Taxonomy" id="320908"/>
    <lineage>
        <taxon>Eukaryota</taxon>
        <taxon>Metazoa</taxon>
        <taxon>Ecdysozoa</taxon>
        <taxon>Arthropoda</taxon>
        <taxon>Hexapoda</taxon>
        <taxon>Insecta</taxon>
        <taxon>Pterygota</taxon>
        <taxon>Neoptera</taxon>
        <taxon>Paraneoptera</taxon>
        <taxon>Hemiptera</taxon>
        <taxon>Auchenorrhyncha</taxon>
        <taxon>Membracoidea</taxon>
        <taxon>Cicadellidae</taxon>
        <taxon>Cicadellinae</taxon>
        <taxon>Proconiini</taxon>
        <taxon>Homalodisca</taxon>
    </lineage>
</organism>
<keyword evidence="3" id="KW-0812">Transmembrane</keyword>
<feature type="transmembrane region" description="Helical" evidence="3">
    <location>
        <begin position="216"/>
        <end position="234"/>
    </location>
</feature>
<feature type="domain" description="Major facilitator superfamily (MFS) profile" evidence="4">
    <location>
        <begin position="612"/>
        <end position="819"/>
    </location>
</feature>
<feature type="transmembrane region" description="Helical" evidence="3">
    <location>
        <begin position="656"/>
        <end position="676"/>
    </location>
</feature>
<evidence type="ECO:0000259" key="4">
    <source>
        <dbReference type="PROSITE" id="PS50850"/>
    </source>
</evidence>
<dbReference type="SUPFAM" id="SSF103473">
    <property type="entry name" value="MFS general substrate transporter"/>
    <property type="match status" value="1"/>
</dbReference>
<feature type="transmembrane region" description="Helical" evidence="3">
    <location>
        <begin position="717"/>
        <end position="738"/>
    </location>
</feature>
<name>A0A1B6JKQ8_9HEMI</name>
<dbReference type="EMBL" id="GECU01008024">
    <property type="protein sequence ID" value="JAS99682.1"/>
    <property type="molecule type" value="Transcribed_RNA"/>
</dbReference>
<evidence type="ECO:0000313" key="6">
    <source>
        <dbReference type="EMBL" id="JAS84843.1"/>
    </source>
</evidence>
<evidence type="ECO:0000313" key="5">
    <source>
        <dbReference type="EMBL" id="JAS79220.1"/>
    </source>
</evidence>
<feature type="compositionally biased region" description="Polar residues" evidence="2">
    <location>
        <begin position="45"/>
        <end position="65"/>
    </location>
</feature>
<dbReference type="EMBL" id="GECU01016348">
    <property type="protein sequence ID" value="JAS91358.1"/>
    <property type="molecule type" value="Transcribed_RNA"/>
</dbReference>
<feature type="transmembrane region" description="Helical" evidence="3">
    <location>
        <begin position="688"/>
        <end position="711"/>
    </location>
</feature>
<dbReference type="InterPro" id="IPR050327">
    <property type="entry name" value="Proton-linked_MCT"/>
</dbReference>
<keyword evidence="3" id="KW-0472">Membrane</keyword>
<dbReference type="GO" id="GO:0016020">
    <property type="term" value="C:membrane"/>
    <property type="evidence" value="ECO:0007669"/>
    <property type="project" value="UniProtKB-SubCell"/>
</dbReference>
<dbReference type="InterPro" id="IPR036259">
    <property type="entry name" value="MFS_trans_sf"/>
</dbReference>
<evidence type="ECO:0000256" key="2">
    <source>
        <dbReference type="SAM" id="MobiDB-lite"/>
    </source>
</evidence>
<dbReference type="Pfam" id="PF07690">
    <property type="entry name" value="MFS_1"/>
    <property type="match status" value="2"/>
</dbReference>
<comment type="subcellular location">
    <subcellularLocation>
        <location evidence="1">Membrane</location>
        <topology evidence="1">Multi-pass membrane protein</topology>
    </subcellularLocation>
</comment>
<dbReference type="InterPro" id="IPR011701">
    <property type="entry name" value="MFS"/>
</dbReference>
<feature type="compositionally biased region" description="Low complexity" evidence="2">
    <location>
        <begin position="21"/>
        <end position="36"/>
    </location>
</feature>
<dbReference type="EMBL" id="GECU01028486">
    <property type="protein sequence ID" value="JAS79220.1"/>
    <property type="molecule type" value="Transcribed_RNA"/>
</dbReference>
<feature type="transmembrane region" description="Helical" evidence="3">
    <location>
        <begin position="274"/>
        <end position="293"/>
    </location>
</feature>
<sequence>MEPLLDLESRANGVAPIVRWSSPTPTTGSHSTKSPSVRQWEPESASPTKSAGSSGIVTDSHTGTPLSAEASSGAEEPNLFASTPSAISWNNNDEKTALKEPMIIENPGYEVKFNIKPEIADSIVSSASYEDEDPSEEENPKIPDGGWGWVVVFSSLVISMIADGISFSFGLLFLEFLKEFQASKSATSWIGSLFMAVPLMAGPICSTLVDRYGCRWMTILGGFISGIGFILSTFCDSIYLMYITFGVIAGIGLGLCCVTAVVSIAYWFDKKRTLATSLGACGTGIGTFVYAPMTQFFITEYGWRGTVLLLAGTFFNMCVCGAVMRDPEWWIEEQNKGNPLTKSKNTSSCGSISGRSIGSEFPGLEEIRKMMKSGEAPEYLLTALATSMKKSNAAAPDDSGDGGTLQNFHSVVNLPTFIRQNEKVPLEVLESLKANHRLYNLIVENYPSLLMCRSISDHGHLNAVADVVTARVPVPVTMSVKVKPQVKEKKAGTPPSDKDTATQPLIMQTGENRSSPAKQRHPPVASPPGVEGVPWLRRQFSMKENTNHYLKNIKLHRDSVMYRGAMLNIHKYRLRATSCPNIYRNSMTTIARDSDLGWKEDLKDLLRGMVDFSMFLELHFLLMSLATILLFIWFIVPYFYITDFMKVYNMTEDQGSLIISVIGITNTIGMIGLGWAGDQPWMNVTKTYAVCLVACGLSIIGMPLLIGNYYLLMLTSGLFGIFFASNFSFTPTILVELIPLERFTTAYGLVLLCQGIGNLLGPPLAGWIFDYTQDWDMSFYMAGVWIIVSGIMVAFIPYTKNKRIWGDGMLERDRESSIA</sequence>
<dbReference type="PANTHER" id="PTHR11360:SF111">
    <property type="entry name" value="CHASKI, ISOFORM A"/>
    <property type="match status" value="1"/>
</dbReference>
<feature type="transmembrane region" description="Helical" evidence="3">
    <location>
        <begin position="147"/>
        <end position="174"/>
    </location>
</feature>
<protein>
    <recommendedName>
        <fullName evidence="4">Major facilitator superfamily (MFS) profile domain-containing protein</fullName>
    </recommendedName>
</protein>
<evidence type="ECO:0000256" key="3">
    <source>
        <dbReference type="SAM" id="Phobius"/>
    </source>
</evidence>
<dbReference type="AlphaFoldDB" id="A0A1B6JKQ8"/>
<dbReference type="GO" id="GO:0008028">
    <property type="term" value="F:monocarboxylic acid transmembrane transporter activity"/>
    <property type="evidence" value="ECO:0007669"/>
    <property type="project" value="TreeGrafter"/>
</dbReference>
<dbReference type="PANTHER" id="PTHR11360">
    <property type="entry name" value="MONOCARBOXYLATE TRANSPORTER"/>
    <property type="match status" value="1"/>
</dbReference>
<dbReference type="EMBL" id="GECU01022863">
    <property type="protein sequence ID" value="JAS84843.1"/>
    <property type="molecule type" value="Transcribed_RNA"/>
</dbReference>
<dbReference type="PROSITE" id="PS50850">
    <property type="entry name" value="MFS"/>
    <property type="match status" value="1"/>
</dbReference>